<evidence type="ECO:0000256" key="5">
    <source>
        <dbReference type="ARBA" id="ARBA00022741"/>
    </source>
</evidence>
<evidence type="ECO:0000256" key="1">
    <source>
        <dbReference type="ARBA" id="ARBA00012494"/>
    </source>
</evidence>
<evidence type="ECO:0000256" key="6">
    <source>
        <dbReference type="ARBA" id="ARBA00022953"/>
    </source>
</evidence>
<keyword evidence="12" id="KW-1185">Reference proteome</keyword>
<evidence type="ECO:0000256" key="3">
    <source>
        <dbReference type="ARBA" id="ARBA00022679"/>
    </source>
</evidence>
<dbReference type="GO" id="GO:0003968">
    <property type="term" value="F:RNA-directed RNA polymerase activity"/>
    <property type="evidence" value="ECO:0007669"/>
    <property type="project" value="UniProtKB-KW"/>
</dbReference>
<dbReference type="InterPro" id="IPR043502">
    <property type="entry name" value="DNA/RNA_pol_sf"/>
</dbReference>
<accession>A0A8S5L5U3</accession>
<keyword evidence="5" id="KW-0547">Nucleotide-binding</keyword>
<evidence type="ECO:0000313" key="12">
    <source>
        <dbReference type="Proteomes" id="UP000676071"/>
    </source>
</evidence>
<dbReference type="RefSeq" id="YP_010769539.1">
    <property type="nucleotide sequence ID" value="NC_074005.1"/>
</dbReference>
<keyword evidence="9" id="KW-0479">Metal-binding</keyword>
<dbReference type="GO" id="GO:0039694">
    <property type="term" value="P:viral RNA genome replication"/>
    <property type="evidence" value="ECO:0007669"/>
    <property type="project" value="InterPro"/>
</dbReference>
<feature type="binding site" evidence="9">
    <location>
        <position position="336"/>
    </location>
    <ligand>
        <name>Mg(2+)</name>
        <dbReference type="ChEBI" id="CHEBI:18420"/>
        <label>2</label>
    </ligand>
</feature>
<protein>
    <recommendedName>
        <fullName evidence="1">RNA-directed RNA polymerase</fullName>
        <ecNumber evidence="1">2.7.7.48</ecNumber>
    </recommendedName>
    <alternativeName>
        <fullName evidence="7">RNA replicase beta chain</fullName>
    </alternativeName>
</protein>
<evidence type="ECO:0000259" key="10">
    <source>
        <dbReference type="PROSITE" id="PS50522"/>
    </source>
</evidence>
<keyword evidence="6" id="KW-0693">Viral RNA replication</keyword>
<reference evidence="11" key="1">
    <citation type="submission" date="2020-09" db="EMBL/GenBank/DDBJ databases">
        <title>Leviviricetes taxonomy.</title>
        <authorList>
            <person name="Stockdale S.R."/>
            <person name="Callanan J."/>
            <person name="Adriaenssens E.M."/>
            <person name="Kuhn J.H."/>
            <person name="Rumnieks J."/>
            <person name="Shkoporov A."/>
            <person name="Draper L.A."/>
            <person name="Ross P."/>
            <person name="Hill C."/>
        </authorList>
    </citation>
    <scope>NUCLEOTIDE SEQUENCE</scope>
</reference>
<dbReference type="PROSITE" id="PS50522">
    <property type="entry name" value="RDRP_PHAGE"/>
    <property type="match status" value="1"/>
</dbReference>
<feature type="binding site" evidence="9">
    <location>
        <position position="253"/>
    </location>
    <ligand>
        <name>Mg(2+)</name>
        <dbReference type="ChEBI" id="CHEBI:18420"/>
        <label>2</label>
    </ligand>
</feature>
<evidence type="ECO:0000256" key="4">
    <source>
        <dbReference type="ARBA" id="ARBA00022695"/>
    </source>
</evidence>
<feature type="binding site" evidence="9">
    <location>
        <position position="337"/>
    </location>
    <ligand>
        <name>Mg(2+)</name>
        <dbReference type="ChEBI" id="CHEBI:18420"/>
        <label>2</label>
    </ligand>
</feature>
<dbReference type="Pfam" id="PF03431">
    <property type="entry name" value="RNA_replicase_B"/>
    <property type="match status" value="1"/>
</dbReference>
<comment type="catalytic activity">
    <reaction evidence="8">
        <text>RNA(n) + a ribonucleoside 5'-triphosphate = RNA(n+1) + diphosphate</text>
        <dbReference type="Rhea" id="RHEA:21248"/>
        <dbReference type="Rhea" id="RHEA-COMP:14527"/>
        <dbReference type="Rhea" id="RHEA-COMP:17342"/>
        <dbReference type="ChEBI" id="CHEBI:33019"/>
        <dbReference type="ChEBI" id="CHEBI:61557"/>
        <dbReference type="ChEBI" id="CHEBI:140395"/>
        <dbReference type="EC" id="2.7.7.48"/>
    </reaction>
</comment>
<dbReference type="InterPro" id="IPR005093">
    <property type="entry name" value="RNArep_beta"/>
</dbReference>
<feature type="domain" description="RdRp catalytic" evidence="10">
    <location>
        <begin position="238"/>
        <end position="368"/>
    </location>
</feature>
<evidence type="ECO:0000256" key="2">
    <source>
        <dbReference type="ARBA" id="ARBA00022484"/>
    </source>
</evidence>
<keyword evidence="2 11" id="KW-0696">RNA-directed RNA polymerase</keyword>
<dbReference type="SUPFAM" id="SSF56672">
    <property type="entry name" value="DNA/RNA polymerases"/>
    <property type="match status" value="1"/>
</dbReference>
<dbReference type="KEGG" id="vg:80398585"/>
<keyword evidence="4" id="KW-0548">Nucleotidyltransferase</keyword>
<organism evidence="11 12">
    <name type="scientific">ssRNA phage SRR7976301_3</name>
    <dbReference type="NCBI Taxonomy" id="2786664"/>
    <lineage>
        <taxon>Viruses</taxon>
        <taxon>Riboviria</taxon>
        <taxon>Orthornavirae</taxon>
        <taxon>Lenarviricota</taxon>
        <taxon>Leviviricetes</taxon>
        <taxon>Norzivirales</taxon>
        <taxon>Fiersviridae</taxon>
        <taxon>Mihkrovirus</taxon>
        <taxon>Mihkrovirus pelocola</taxon>
    </lineage>
</organism>
<dbReference type="EC" id="2.7.7.48" evidence="1"/>
<dbReference type="EMBL" id="BK014180">
    <property type="protein sequence ID" value="DAD52698.1"/>
    <property type="molecule type" value="Genomic_RNA"/>
</dbReference>
<sequence>MQQRKTRSSKPKIDLNFKLTEDYSLLLRDLLERLEPSRRNLYLREVCFSKFVSSDTAPADVRRQRAVNKWLAAERNNEATNDRLAITHDGYQILPRVCWSSFVIKCREVVSGILGDMPPEDSLIGIFSGGASTSRGRTSSHPALKYLGKADVTAPAMSIFLDLLEDMPGWSCNRSDVDTLDVVPGNIMFTVPKTSDIDRCACKEPDINMFLQKGIGGAIRRALRRVGVDLNDQSVNRNYARKGSIDGSLATLDLSSASDSVTTGLVELLLPDIWFSVLNQLRSPVTDVFGELHRNEMFSSMGNGFTFELESLLFYAIARTTAYFRGISGSISVYGDDIIVPNDLAQDLSWVLGYCGFEVNASKSFWTGSFRESCGGHYDGGVDITPFYVKAPTSDLQSLIHLGNSMRQWAGNGPLGLLGFCDSDLYPLWEKIRDTVPKRFWGGRNLASKDALVTPDLPRMKLTPITKRLDNGTGGYVLWLNATMNRLTDGCVEASTRSKESGRFRARPNTTPYIWLTTPSFLEEVI</sequence>
<evidence type="ECO:0000256" key="8">
    <source>
        <dbReference type="ARBA" id="ARBA00048744"/>
    </source>
</evidence>
<dbReference type="GO" id="GO:0046872">
    <property type="term" value="F:metal ion binding"/>
    <property type="evidence" value="ECO:0007669"/>
    <property type="project" value="UniProtKB-KW"/>
</dbReference>
<dbReference type="GO" id="GO:0000166">
    <property type="term" value="F:nucleotide binding"/>
    <property type="evidence" value="ECO:0007669"/>
    <property type="project" value="UniProtKB-KW"/>
</dbReference>
<keyword evidence="9" id="KW-0460">Magnesium</keyword>
<evidence type="ECO:0000256" key="7">
    <source>
        <dbReference type="ARBA" id="ARBA00030248"/>
    </source>
</evidence>
<gene>
    <name evidence="11" type="primary">SRR7976301_3_3</name>
</gene>
<comment type="cofactor">
    <cofactor evidence="9">
        <name>Mg(2+)</name>
        <dbReference type="ChEBI" id="CHEBI:18420"/>
    </cofactor>
    <text evidence="9">Binds 2 Mg(2+) per subunit.</text>
</comment>
<proteinExistence type="predicted"/>
<name>A0A8S5L5U3_9VIRU</name>
<dbReference type="Proteomes" id="UP000676071">
    <property type="component" value="Segment"/>
</dbReference>
<dbReference type="GeneID" id="80398585"/>
<dbReference type="InterPro" id="IPR007096">
    <property type="entry name" value="RNA-dir_Rpol_cat_phage"/>
</dbReference>
<evidence type="ECO:0000313" key="11">
    <source>
        <dbReference type="EMBL" id="DAD52698.1"/>
    </source>
</evidence>
<keyword evidence="3" id="KW-0808">Transferase</keyword>
<evidence type="ECO:0000256" key="9">
    <source>
        <dbReference type="PIRSR" id="PIRSR605093-1"/>
    </source>
</evidence>